<dbReference type="Proteomes" id="UP000332933">
    <property type="component" value="Unassembled WGS sequence"/>
</dbReference>
<proteinExistence type="predicted"/>
<dbReference type="OrthoDB" id="79828at2759"/>
<organism evidence="3 4">
    <name type="scientific">Aphanomyces stellatus</name>
    <dbReference type="NCBI Taxonomy" id="120398"/>
    <lineage>
        <taxon>Eukaryota</taxon>
        <taxon>Sar</taxon>
        <taxon>Stramenopiles</taxon>
        <taxon>Oomycota</taxon>
        <taxon>Saprolegniomycetes</taxon>
        <taxon>Saprolegniales</taxon>
        <taxon>Verrucalvaceae</taxon>
        <taxon>Aphanomyces</taxon>
    </lineage>
</organism>
<name>A0A485L7U2_9STRA</name>
<evidence type="ECO:0000259" key="1">
    <source>
        <dbReference type="Pfam" id="PF10988"/>
    </source>
</evidence>
<protein>
    <submittedName>
        <fullName evidence="3">Aste57867_17356 protein</fullName>
    </submittedName>
</protein>
<dbReference type="PANTHER" id="PTHR39200">
    <property type="entry name" value="HYPOTHETICAL EXPORTED PROTEIN"/>
    <property type="match status" value="1"/>
</dbReference>
<gene>
    <name evidence="3" type="primary">Aste57867_17356</name>
    <name evidence="2" type="ORF">As57867_017297</name>
    <name evidence="3" type="ORF">ASTE57867_17356</name>
</gene>
<dbReference type="EMBL" id="VJMH01006145">
    <property type="protein sequence ID" value="KAF0691389.1"/>
    <property type="molecule type" value="Genomic_DNA"/>
</dbReference>
<dbReference type="AlphaFoldDB" id="A0A485L7U2"/>
<feature type="domain" description="Putative auto-transporter adhesin head GIN" evidence="1">
    <location>
        <begin position="132"/>
        <end position="279"/>
    </location>
</feature>
<sequence>MSFRSVYNGTSDAIHGFIFSAPRAFIHPDTSGAIKASVVFSADTQALVDAFHVQETLEDAIRHVKVGFHIGSSASGNYVLDVFVPPNSVQHVANDGAGDVVVDSGVLASDDRRNVHVEATKSGSVFVSDNDITLRHLTLSSSGSGSIQVSVKAALNSSQIDLDAAGDGDVSLAAGQVIASDLSAAASASGNVFLGSPSITTDALTTDLKGSGNINYYTAGTCTNHTVSVDGSGNAFVSAVVCDHTDAETSSSGNAYVSSEASISVQPNVAAGRVFVVGNTPPEAQGPFTQVDVAAVLRYKGPTAPAYGPTAYGTPVVVKGGVFNGDAAASTTDTTAQPVTPKPSRVDSKKLHTVVGLLVGAALIVGL</sequence>
<keyword evidence="4" id="KW-1185">Reference proteome</keyword>
<dbReference type="Pfam" id="PF10988">
    <property type="entry name" value="DUF2807"/>
    <property type="match status" value="1"/>
</dbReference>
<dbReference type="Gene3D" id="2.160.20.120">
    <property type="match status" value="2"/>
</dbReference>
<reference evidence="3 4" key="1">
    <citation type="submission" date="2019-03" db="EMBL/GenBank/DDBJ databases">
        <authorList>
            <person name="Gaulin E."/>
            <person name="Dumas B."/>
        </authorList>
    </citation>
    <scope>NUCLEOTIDE SEQUENCE [LARGE SCALE GENOMIC DNA]</scope>
    <source>
        <strain evidence="3">CBS 568.67</strain>
    </source>
</reference>
<evidence type="ECO:0000313" key="3">
    <source>
        <dbReference type="EMBL" id="VFT94112.1"/>
    </source>
</evidence>
<evidence type="ECO:0000313" key="4">
    <source>
        <dbReference type="Proteomes" id="UP000332933"/>
    </source>
</evidence>
<dbReference type="PANTHER" id="PTHR39200:SF1">
    <property type="entry name" value="AUTO-TRANSPORTER ADHESIN HEAD GIN DOMAIN-CONTAINING PROTEIN-RELATED"/>
    <property type="match status" value="1"/>
</dbReference>
<reference evidence="2" key="2">
    <citation type="submission" date="2019-06" db="EMBL/GenBank/DDBJ databases">
        <title>Genomics analysis of Aphanomyces spp. identifies a new class of oomycete effector associated with host adaptation.</title>
        <authorList>
            <person name="Gaulin E."/>
        </authorList>
    </citation>
    <scope>NUCLEOTIDE SEQUENCE</scope>
    <source>
        <strain evidence="2">CBS 578.67</strain>
    </source>
</reference>
<accession>A0A485L7U2</accession>
<evidence type="ECO:0000313" key="2">
    <source>
        <dbReference type="EMBL" id="KAF0691389.1"/>
    </source>
</evidence>
<dbReference type="InterPro" id="IPR021255">
    <property type="entry name" value="DUF2807"/>
</dbReference>
<dbReference type="EMBL" id="CAADRA010006166">
    <property type="protein sequence ID" value="VFT94112.1"/>
    <property type="molecule type" value="Genomic_DNA"/>
</dbReference>